<reference evidence="1 2" key="1">
    <citation type="journal article" date="2021" name="Elife">
        <title>Chloroplast acquisition without the gene transfer in kleptoplastic sea slugs, Plakobranchus ocellatus.</title>
        <authorList>
            <person name="Maeda T."/>
            <person name="Takahashi S."/>
            <person name="Yoshida T."/>
            <person name="Shimamura S."/>
            <person name="Takaki Y."/>
            <person name="Nagai Y."/>
            <person name="Toyoda A."/>
            <person name="Suzuki Y."/>
            <person name="Arimoto A."/>
            <person name="Ishii H."/>
            <person name="Satoh N."/>
            <person name="Nishiyama T."/>
            <person name="Hasebe M."/>
            <person name="Maruyama T."/>
            <person name="Minagawa J."/>
            <person name="Obokata J."/>
            <person name="Shigenobu S."/>
        </authorList>
    </citation>
    <scope>NUCLEOTIDE SEQUENCE [LARGE SCALE GENOMIC DNA]</scope>
</reference>
<protein>
    <submittedName>
        <fullName evidence="1">Pol polyprotein</fullName>
    </submittedName>
</protein>
<proteinExistence type="predicted"/>
<dbReference type="Proteomes" id="UP000762676">
    <property type="component" value="Unassembled WGS sequence"/>
</dbReference>
<evidence type="ECO:0000313" key="1">
    <source>
        <dbReference type="EMBL" id="GFR76887.1"/>
    </source>
</evidence>
<accession>A0AAV4FU65</accession>
<gene>
    <name evidence="1" type="ORF">ElyMa_002224900</name>
</gene>
<keyword evidence="2" id="KW-1185">Reference proteome</keyword>
<comment type="caution">
    <text evidence="1">The sequence shown here is derived from an EMBL/GenBank/DDBJ whole genome shotgun (WGS) entry which is preliminary data.</text>
</comment>
<evidence type="ECO:0000313" key="2">
    <source>
        <dbReference type="Proteomes" id="UP000762676"/>
    </source>
</evidence>
<name>A0AAV4FU65_9GAST</name>
<sequence>MPRKDNLMQAKFITVKTDFGVRIKLDIHIPKLKVQLERSAANVIKSIHGASARLLEKHVTSVIKYHILHQCAKQEVYMRSQTFGSINQQQASYRISLRCQRMLMRLMRFRVTATYVPGKNMVVADTLSRCPRKLLEEDDELQQNVKAFVEETVSAWPVSDKKLEQIKQLTQEDVALSTALSYTRDG</sequence>
<dbReference type="EMBL" id="BMAT01004603">
    <property type="protein sequence ID" value="GFR76887.1"/>
    <property type="molecule type" value="Genomic_DNA"/>
</dbReference>
<dbReference type="AlphaFoldDB" id="A0AAV4FU65"/>
<organism evidence="1 2">
    <name type="scientific">Elysia marginata</name>
    <dbReference type="NCBI Taxonomy" id="1093978"/>
    <lineage>
        <taxon>Eukaryota</taxon>
        <taxon>Metazoa</taxon>
        <taxon>Spiralia</taxon>
        <taxon>Lophotrochozoa</taxon>
        <taxon>Mollusca</taxon>
        <taxon>Gastropoda</taxon>
        <taxon>Heterobranchia</taxon>
        <taxon>Euthyneura</taxon>
        <taxon>Panpulmonata</taxon>
        <taxon>Sacoglossa</taxon>
        <taxon>Placobranchoidea</taxon>
        <taxon>Plakobranchidae</taxon>
        <taxon>Elysia</taxon>
    </lineage>
</organism>